<keyword evidence="4 7" id="KW-0010">Activator</keyword>
<evidence type="ECO:0000256" key="7">
    <source>
        <dbReference type="RuleBase" id="RU364059"/>
    </source>
</evidence>
<name>A0ABR4I2H3_9EURO</name>
<evidence type="ECO:0000256" key="4">
    <source>
        <dbReference type="ARBA" id="ARBA00023159"/>
    </source>
</evidence>
<accession>A0ABR4I2H3</accession>
<gene>
    <name evidence="10" type="ORF">BJX63DRAFT_258848</name>
</gene>
<keyword evidence="3 7" id="KW-0805">Transcription regulation</keyword>
<feature type="domain" description="Mediator complex subunit Med1" evidence="9">
    <location>
        <begin position="139"/>
        <end position="571"/>
    </location>
</feature>
<evidence type="ECO:0000256" key="1">
    <source>
        <dbReference type="ARBA" id="ARBA00004123"/>
    </source>
</evidence>
<evidence type="ECO:0000256" key="5">
    <source>
        <dbReference type="ARBA" id="ARBA00023163"/>
    </source>
</evidence>
<evidence type="ECO:0000256" key="8">
    <source>
        <dbReference type="SAM" id="MobiDB-lite"/>
    </source>
</evidence>
<comment type="subcellular location">
    <subcellularLocation>
        <location evidence="1 7">Nucleus</location>
    </subcellularLocation>
</comment>
<evidence type="ECO:0000256" key="3">
    <source>
        <dbReference type="ARBA" id="ARBA00023015"/>
    </source>
</evidence>
<keyword evidence="11" id="KW-1185">Reference proteome</keyword>
<evidence type="ECO:0000313" key="10">
    <source>
        <dbReference type="EMBL" id="KAL2821187.1"/>
    </source>
</evidence>
<organism evidence="10 11">
    <name type="scientific">Aspergillus granulosus</name>
    <dbReference type="NCBI Taxonomy" id="176169"/>
    <lineage>
        <taxon>Eukaryota</taxon>
        <taxon>Fungi</taxon>
        <taxon>Dikarya</taxon>
        <taxon>Ascomycota</taxon>
        <taxon>Pezizomycotina</taxon>
        <taxon>Eurotiomycetes</taxon>
        <taxon>Eurotiomycetidae</taxon>
        <taxon>Eurotiales</taxon>
        <taxon>Aspergillaceae</taxon>
        <taxon>Aspergillus</taxon>
        <taxon>Aspergillus subgen. Nidulantes</taxon>
    </lineage>
</organism>
<dbReference type="Pfam" id="PF10744">
    <property type="entry name" value="Med1"/>
    <property type="match status" value="1"/>
</dbReference>
<sequence>MATPSSKPNPGATPTYLTSSPHPSGGPMHRQMSLKSPSTRTPSASGHLHSNHHPPPSTQYATPLAVAAENDNGISFSSPSALLGGLALGAFGGISPSPAVHDALVGPGINDSDIQALGMQGLKLGNARDNDEERRRHIDEVVQLLQARVAGKGVSREGIERLGGLERFESIWQDDNLNIAGNFVDLEIEFHRGQNVVKDISLQYATPEAADGERREEATAVLKRDLIQTTDDGERGSWKKLDNFHKNLHWLARHDKLSQDVNCFEAIEGLYSSLKRLWDEESSQNKCSGEYEHLCNGCIGRPSLHRGNRMGLWLDYWVPRARVMDRKRQKSPDAMAIDQPSEQSPVDELKQANGDWRIAIECEEGYPSLRVSKDWLGSEVFTVVNSNGEASSSNEPTESDVAVVNWADPPATLTGNQGSSEGMDLDSGMLGSTSPNRRFVAKLEPPVDIPILAASEIYRHLGMQMPQDFKMLSYDGLLAPGWSLLSAAGALGLDHEDPTQIGRKRSMISVQSVDEDGKPTIKRHSYTFQSFESVGARTVKDLAFAHPRQLADILPTLRQYAFLSHLIRNTFPLPPKHNERKHPEQAEQRSLGMYKAKSNGNITILSNENPNEKKLNLLLGLYQQEGMKSEEEGLDGKPIYGDELKVDVTLRTQLGQAPMIMLLFTANRPTPPDSAYEELSFTKVSISFEVGLNGRVSVVDMTGLLDDEDNSANDASGNTQAADEPTRELQSKLAQVLETSQDIGIFVEWVLRWVRRRKSRG</sequence>
<evidence type="ECO:0000259" key="9">
    <source>
        <dbReference type="Pfam" id="PF10744"/>
    </source>
</evidence>
<proteinExistence type="inferred from homology"/>
<feature type="region of interest" description="Disordered" evidence="8">
    <location>
        <begin position="1"/>
        <end position="60"/>
    </location>
</feature>
<protein>
    <recommendedName>
        <fullName evidence="7">Mediator of RNA polymerase II transcription subunit 1</fullName>
    </recommendedName>
    <alternativeName>
        <fullName evidence="7">Mediator complex subunit 1</fullName>
    </alternativeName>
</protein>
<dbReference type="PANTHER" id="PTHR35041:SF4">
    <property type="entry name" value="MEDIATOR OF RNA POLYMERASE II TRANSCRIPTION SUBUNIT 1"/>
    <property type="match status" value="1"/>
</dbReference>
<dbReference type="InterPro" id="IPR019680">
    <property type="entry name" value="Mediator_Med1"/>
</dbReference>
<keyword evidence="6 7" id="KW-0539">Nucleus</keyword>
<keyword evidence="5 7" id="KW-0804">Transcription</keyword>
<comment type="caution">
    <text evidence="10">The sequence shown here is derived from an EMBL/GenBank/DDBJ whole genome shotgun (WGS) entry which is preliminary data.</text>
</comment>
<comment type="similarity">
    <text evidence="2 7">Belongs to the Mediator complex subunit 1 family.</text>
</comment>
<evidence type="ECO:0000256" key="2">
    <source>
        <dbReference type="ARBA" id="ARBA00006210"/>
    </source>
</evidence>
<feature type="region of interest" description="Disordered" evidence="8">
    <location>
        <begin position="329"/>
        <end position="348"/>
    </location>
</feature>
<feature type="compositionally biased region" description="Polar residues" evidence="8">
    <location>
        <begin position="33"/>
        <end position="44"/>
    </location>
</feature>
<dbReference type="PANTHER" id="PTHR35041">
    <property type="entry name" value="MEDIATOR OF RNA POLYMERASE II TRANSCRIPTION SUBUNIT 1"/>
    <property type="match status" value="1"/>
</dbReference>
<comment type="function">
    <text evidence="7">Component of the Mediator complex, a coactivator involved in the regulated transcription of nearly all RNA polymerase II-dependent genes. Mediator functions as a bridge to convey information from gene-specific regulatory proteins to the basal RNA polymerase II transcription machinery. Mediator is recruited to promoters by direct interactions with regulatory proteins and serves as a scaffold for the assembly of a functional preinitiation complex with RNA polymerase II and the general transcription factors.</text>
</comment>
<dbReference type="Proteomes" id="UP001610334">
    <property type="component" value="Unassembled WGS sequence"/>
</dbReference>
<dbReference type="EMBL" id="JBFXLT010000005">
    <property type="protein sequence ID" value="KAL2821187.1"/>
    <property type="molecule type" value="Genomic_DNA"/>
</dbReference>
<feature type="region of interest" description="Disordered" evidence="8">
    <location>
        <begin position="707"/>
        <end position="726"/>
    </location>
</feature>
<reference evidence="10 11" key="1">
    <citation type="submission" date="2024-07" db="EMBL/GenBank/DDBJ databases">
        <title>Section-level genome sequencing and comparative genomics of Aspergillus sections Usti and Cavernicolus.</title>
        <authorList>
            <consortium name="Lawrence Berkeley National Laboratory"/>
            <person name="Nybo J.L."/>
            <person name="Vesth T.C."/>
            <person name="Theobald S."/>
            <person name="Frisvad J.C."/>
            <person name="Larsen T.O."/>
            <person name="Kjaerboelling I."/>
            <person name="Rothschild-Mancinelli K."/>
            <person name="Lyhne E.K."/>
            <person name="Kogle M.E."/>
            <person name="Barry K."/>
            <person name="Clum A."/>
            <person name="Na H."/>
            <person name="Ledsgaard L."/>
            <person name="Lin J."/>
            <person name="Lipzen A."/>
            <person name="Kuo A."/>
            <person name="Riley R."/>
            <person name="Mondo S."/>
            <person name="Labutti K."/>
            <person name="Haridas S."/>
            <person name="Pangalinan J."/>
            <person name="Salamov A.A."/>
            <person name="Simmons B.A."/>
            <person name="Magnuson J.K."/>
            <person name="Chen J."/>
            <person name="Drula E."/>
            <person name="Henrissat B."/>
            <person name="Wiebenga A."/>
            <person name="Lubbers R.J."/>
            <person name="Gomes A.C."/>
            <person name="Makela M.R."/>
            <person name="Stajich J."/>
            <person name="Grigoriev I.V."/>
            <person name="Mortensen U.H."/>
            <person name="De Vries R.P."/>
            <person name="Baker S.E."/>
            <person name="Andersen M.R."/>
        </authorList>
    </citation>
    <scope>NUCLEOTIDE SEQUENCE [LARGE SCALE GENOMIC DNA]</scope>
    <source>
        <strain evidence="10 11">CBS 588.65</strain>
    </source>
</reference>
<evidence type="ECO:0000256" key="6">
    <source>
        <dbReference type="ARBA" id="ARBA00023242"/>
    </source>
</evidence>
<evidence type="ECO:0000313" key="11">
    <source>
        <dbReference type="Proteomes" id="UP001610334"/>
    </source>
</evidence>
<feature type="compositionally biased region" description="Polar residues" evidence="8">
    <location>
        <begin position="712"/>
        <end position="721"/>
    </location>
</feature>